<protein>
    <submittedName>
        <fullName evidence="2">Uncharacterized protein</fullName>
    </submittedName>
</protein>
<accession>A0ABS5YCE9</accession>
<dbReference type="Proteomes" id="UP000811282">
    <property type="component" value="Unassembled WGS sequence"/>
</dbReference>
<reference evidence="2 3" key="1">
    <citation type="journal article" date="2021" name="Genome Biol. Evol.">
        <title>The evolution of interdependence in a four-way mealybug symbiosis.</title>
        <authorList>
            <person name="Garber A.I."/>
            <person name="Kupper M."/>
            <person name="Laetsch D.R."/>
            <person name="Weldon S.R."/>
            <person name="Ladinsky M.S."/>
            <person name="Bjorkman P.J."/>
            <person name="McCutcheon J.P."/>
        </authorList>
    </citation>
    <scope>NUCLEOTIDE SEQUENCE [LARGE SCALE GENOMIC DNA]</scope>
    <source>
        <strain evidence="2">SOD</strain>
    </source>
</reference>
<dbReference type="EMBL" id="JAFJYC010000001">
    <property type="protein sequence ID" value="MBT9432621.1"/>
    <property type="molecule type" value="Genomic_DNA"/>
</dbReference>
<evidence type="ECO:0000256" key="1">
    <source>
        <dbReference type="SAM" id="Phobius"/>
    </source>
</evidence>
<keyword evidence="1" id="KW-0812">Transmembrane</keyword>
<name>A0ABS5YCE9_9GAMM</name>
<proteinExistence type="predicted"/>
<evidence type="ECO:0000313" key="3">
    <source>
        <dbReference type="Proteomes" id="UP000811282"/>
    </source>
</evidence>
<organism evidence="2 3">
    <name type="scientific">Candidatus Sodalis endolongispinus</name>
    <dbReference type="NCBI Taxonomy" id="2812662"/>
    <lineage>
        <taxon>Bacteria</taxon>
        <taxon>Pseudomonadati</taxon>
        <taxon>Pseudomonadota</taxon>
        <taxon>Gammaproteobacteria</taxon>
        <taxon>Enterobacterales</taxon>
        <taxon>Bruguierivoracaceae</taxon>
        <taxon>Sodalis</taxon>
    </lineage>
</organism>
<evidence type="ECO:0000313" key="2">
    <source>
        <dbReference type="EMBL" id="MBT9432621.1"/>
    </source>
</evidence>
<sequence length="120" mass="13310">MLTNVIVALFVIANVSLVENALTAQLGMANIIDSVIFTSSQLTGLVSFLMGGYLGLFFQPRPLPNKMIAWMILLAIVSFTLLVWLTQRWGINFFYGKTYNIFLQSAAISAFVLLLCSRVI</sequence>
<feature type="transmembrane region" description="Helical" evidence="1">
    <location>
        <begin position="68"/>
        <end position="86"/>
    </location>
</feature>
<gene>
    <name evidence="2" type="ORF">JZM24_11685</name>
</gene>
<keyword evidence="1" id="KW-1133">Transmembrane helix</keyword>
<keyword evidence="3" id="KW-1185">Reference proteome</keyword>
<comment type="caution">
    <text evidence="2">The sequence shown here is derived from an EMBL/GenBank/DDBJ whole genome shotgun (WGS) entry which is preliminary data.</text>
</comment>
<feature type="transmembrane region" description="Helical" evidence="1">
    <location>
        <begin position="36"/>
        <end position="56"/>
    </location>
</feature>
<feature type="transmembrane region" description="Helical" evidence="1">
    <location>
        <begin position="98"/>
        <end position="116"/>
    </location>
</feature>
<keyword evidence="1" id="KW-0472">Membrane</keyword>